<gene>
    <name evidence="4" type="primary">FHDC1</name>
</gene>
<dbReference type="PANTHER" id="PTHR46345:SF11">
    <property type="entry name" value="FORMIN-J-LIKE"/>
    <property type="match status" value="1"/>
</dbReference>
<dbReference type="SMART" id="SM00498">
    <property type="entry name" value="FH2"/>
    <property type="match status" value="1"/>
</dbReference>
<feature type="compositionally biased region" description="Polar residues" evidence="2">
    <location>
        <begin position="840"/>
        <end position="850"/>
    </location>
</feature>
<feature type="compositionally biased region" description="Basic and acidic residues" evidence="2">
    <location>
        <begin position="809"/>
        <end position="826"/>
    </location>
</feature>
<dbReference type="GeneID" id="116312396"/>
<evidence type="ECO:0000256" key="1">
    <source>
        <dbReference type="SAM" id="Coils"/>
    </source>
</evidence>
<accession>A0A668SJ56</accession>
<dbReference type="Proteomes" id="UP000472276">
    <property type="component" value="Unassembled WGS sequence"/>
</dbReference>
<name>A0A668SJ56_OREAU</name>
<dbReference type="Pfam" id="PF02181">
    <property type="entry name" value="FH2"/>
    <property type="match status" value="1"/>
</dbReference>
<evidence type="ECO:0000313" key="4">
    <source>
        <dbReference type="Ensembl" id="ENSOABP00000014400.2"/>
    </source>
</evidence>
<dbReference type="OMA" id="LECWKQE"/>
<dbReference type="AlphaFoldDB" id="A0A668SJ56"/>
<sequence>MLVMSCTSTTNEPESCSSEGSSCTTSSITTSDPSSMSGHVQPTLLSDTTQNEVPPPPPLPPPPPGAPPPPPPLANTSTNHNGRKKRRVRSFYWKPIPEEKVRGKPNIWTLAVRQQQYQIDVRSVEELFGQQEDAGMGLRGSAASTATSTRVSRSRSFKDTKKDEINILDSKRGMNVGIFLKQFKKSNRSIVEDIRKGEGKIYGAELLKDLLKLLPDAEEIKKLQAFKGDPDKLTLVDSFMYLLIQVPRFEVRIEAMVLQEEFFPCCAAMGHEIDVVRVATKQLMSCEELHAILHLVLQAGNIMNAGGYAGNAVGFKLSSLLSLADTKANKPGMNLLHFVAMEAKKKDEKLLKFPEKLQDVQSAARISVENIEEEFSSLYVRIKSLEEKVQGDQELLQQLEPFLQSAALTLQDLKRRRLDLRKEGSTLIDFFCEDKDTFKLDEGFRIFQDFCNKFKKAVKDNTDRELKEAARQRRLKELEEKRFAWSGGDQTGGFGRSSSENDVEMLTKEGLLEFFQRSQSPHCPLERSASARRHRHTMTSIADRELQGYLELFGSTGNSSDFSKFNSLPRLGRPIQRRMAPWMLGQDSNRELGCERKATSPHSETEPIGSHAKFSSSELNDNEDDDNNNNNNYSSVSESSALPRPFCVFQKPAHIPNPAITGHMNVSVEKHTLVRGPQAFDLISPNNNSNHMHFVNRGDVVVTDLEIGRQSPPKNLDNISHDTFLERGGNLKVVWEDTIVPLTQAGVSPEREKDEEDYSTVSSTTCDTPLPLDTSVSNKKPMFFIVDCTETDISVTLDCSEVETSSTKEGLHFQTADRSKDQESRQDLSSVSSNLESTSPNDQSVSTNELSAPKSVDAASVAPSTTTEEWDTESCDTAEGKQAAGKDTQRNTRKPAPTKSKGSKATKTSAGHGVRTLASNDNQGMRKVVPITKLTRTGSSRRAEKPAVHDSGETRRPLRDQSTPARGRSEKTTRPPRHSSLPPDESKAQKGGGLTGSVSRWARDSMPRKASIHKPSAKPVRNIPKPAPEEKMCRSTMRALAQAQAQAQAQTSPENSSLHTHSAKNASGVPSFARNTVASSSRTRKELGPPSVPSTPSRSPSLLGRQKPTRASHTGHTSDERPQATSLRRVQSVKATSRSTYRSETPPPPTARENIRKSSSFSEKSVQPRDLMTSSRSRKPSWK</sequence>
<feature type="compositionally biased region" description="Polar residues" evidence="2">
    <location>
        <begin position="1"/>
        <end position="14"/>
    </location>
</feature>
<dbReference type="SUPFAM" id="SSF101447">
    <property type="entry name" value="Formin homology 2 domain (FH2 domain)"/>
    <property type="match status" value="1"/>
</dbReference>
<feature type="region of interest" description="Disordered" evidence="2">
    <location>
        <begin position="1"/>
        <end position="89"/>
    </location>
</feature>
<keyword evidence="1" id="KW-0175">Coiled coil</keyword>
<feature type="coiled-coil region" evidence="1">
    <location>
        <begin position="368"/>
        <end position="423"/>
    </location>
</feature>
<evidence type="ECO:0000313" key="5">
    <source>
        <dbReference type="Proteomes" id="UP000472276"/>
    </source>
</evidence>
<dbReference type="InterPro" id="IPR042201">
    <property type="entry name" value="FH2_Formin_sf"/>
</dbReference>
<feature type="compositionally biased region" description="Low complexity" evidence="2">
    <location>
        <begin position="628"/>
        <end position="637"/>
    </location>
</feature>
<reference evidence="4" key="1">
    <citation type="submission" date="2025-08" db="UniProtKB">
        <authorList>
            <consortium name="Ensembl"/>
        </authorList>
    </citation>
    <scope>IDENTIFICATION</scope>
</reference>
<feature type="compositionally biased region" description="Polar residues" evidence="2">
    <location>
        <begin position="1051"/>
        <end position="1065"/>
    </location>
</feature>
<protein>
    <recommendedName>
        <fullName evidence="3">FH2 domain-containing protein</fullName>
    </recommendedName>
</protein>
<keyword evidence="5" id="KW-1185">Reference proteome</keyword>
<dbReference type="Gene3D" id="1.20.58.2220">
    <property type="entry name" value="Formin, FH2 domain"/>
    <property type="match status" value="1"/>
</dbReference>
<proteinExistence type="predicted"/>
<dbReference type="Ensembl" id="ENSOABT00000014862.2">
    <property type="protein sequence ID" value="ENSOABP00000014400.2"/>
    <property type="gene ID" value="ENSOABG00000007218.2"/>
</dbReference>
<feature type="domain" description="FH2" evidence="3">
    <location>
        <begin position="78"/>
        <end position="480"/>
    </location>
</feature>
<feature type="region of interest" description="Disordered" evidence="2">
    <location>
        <begin position="804"/>
        <end position="1183"/>
    </location>
</feature>
<feature type="region of interest" description="Disordered" evidence="2">
    <location>
        <begin position="595"/>
        <end position="637"/>
    </location>
</feature>
<feature type="compositionally biased region" description="Polar residues" evidence="2">
    <location>
        <begin position="38"/>
        <end position="52"/>
    </location>
</feature>
<reference evidence="4" key="2">
    <citation type="submission" date="2025-09" db="UniProtKB">
        <authorList>
            <consortium name="Ensembl"/>
        </authorList>
    </citation>
    <scope>IDENTIFICATION</scope>
</reference>
<dbReference type="InterPro" id="IPR015425">
    <property type="entry name" value="FH2_Formin"/>
</dbReference>
<evidence type="ECO:0000256" key="2">
    <source>
        <dbReference type="SAM" id="MobiDB-lite"/>
    </source>
</evidence>
<feature type="region of interest" description="Disordered" evidence="2">
    <location>
        <begin position="746"/>
        <end position="766"/>
    </location>
</feature>
<feature type="compositionally biased region" description="Low complexity" evidence="2">
    <location>
        <begin position="1041"/>
        <end position="1050"/>
    </location>
</feature>
<feature type="compositionally biased region" description="Low complexity" evidence="2">
    <location>
        <begin position="898"/>
        <end position="911"/>
    </location>
</feature>
<dbReference type="PANTHER" id="PTHR46345">
    <property type="entry name" value="INVERTED FORMIN-2"/>
    <property type="match status" value="1"/>
</dbReference>
<feature type="compositionally biased region" description="Low complexity" evidence="2">
    <location>
        <begin position="829"/>
        <end position="839"/>
    </location>
</feature>
<organism evidence="4 5">
    <name type="scientific">Oreochromis aureus</name>
    <name type="common">Israeli tilapia</name>
    <name type="synonym">Chromis aureus</name>
    <dbReference type="NCBI Taxonomy" id="47969"/>
    <lineage>
        <taxon>Eukaryota</taxon>
        <taxon>Metazoa</taxon>
        <taxon>Chordata</taxon>
        <taxon>Craniata</taxon>
        <taxon>Vertebrata</taxon>
        <taxon>Euteleostomi</taxon>
        <taxon>Actinopterygii</taxon>
        <taxon>Neopterygii</taxon>
        <taxon>Teleostei</taxon>
        <taxon>Neoteleostei</taxon>
        <taxon>Acanthomorphata</taxon>
        <taxon>Ovalentaria</taxon>
        <taxon>Cichlomorphae</taxon>
        <taxon>Cichliformes</taxon>
        <taxon>Cichlidae</taxon>
        <taxon>African cichlids</taxon>
        <taxon>Pseudocrenilabrinae</taxon>
        <taxon>Oreochromini</taxon>
        <taxon>Oreochromis</taxon>
    </lineage>
</organism>
<feature type="compositionally biased region" description="Low complexity" evidence="2">
    <location>
        <begin position="15"/>
        <end position="37"/>
    </location>
</feature>
<evidence type="ECO:0000259" key="3">
    <source>
        <dbReference type="PROSITE" id="PS51444"/>
    </source>
</evidence>
<feature type="compositionally biased region" description="Basic and acidic residues" evidence="2">
    <location>
        <begin position="941"/>
        <end position="959"/>
    </location>
</feature>
<feature type="compositionally biased region" description="Polar residues" evidence="2">
    <location>
        <begin position="1123"/>
        <end position="1143"/>
    </location>
</feature>
<dbReference type="PROSITE" id="PS51444">
    <property type="entry name" value="FH2"/>
    <property type="match status" value="1"/>
</dbReference>
<feature type="compositionally biased region" description="Pro residues" evidence="2">
    <location>
        <begin position="53"/>
        <end position="73"/>
    </location>
</feature>
<dbReference type="RefSeq" id="XP_031585673.2">
    <property type="nucleotide sequence ID" value="XM_031729813.2"/>
</dbReference>